<dbReference type="RefSeq" id="WP_103319354.1">
    <property type="nucleotide sequence ID" value="NZ_PPTF01000030.1"/>
</dbReference>
<protein>
    <recommendedName>
        <fullName evidence="3">Glycosyl transferase</fullName>
    </recommendedName>
</protein>
<comment type="caution">
    <text evidence="1">The sequence shown here is derived from an EMBL/GenBank/DDBJ whole genome shotgun (WGS) entry which is preliminary data.</text>
</comment>
<dbReference type="SUPFAM" id="SSF53448">
    <property type="entry name" value="Nucleotide-diphospho-sugar transferases"/>
    <property type="match status" value="1"/>
</dbReference>
<evidence type="ECO:0000313" key="1">
    <source>
        <dbReference type="EMBL" id="POA98983.1"/>
    </source>
</evidence>
<organism evidence="1 2">
    <name type="scientific">Chromobacterium sinusclupearum</name>
    <dbReference type="NCBI Taxonomy" id="2077146"/>
    <lineage>
        <taxon>Bacteria</taxon>
        <taxon>Pseudomonadati</taxon>
        <taxon>Pseudomonadota</taxon>
        <taxon>Betaproteobacteria</taxon>
        <taxon>Neisseriales</taxon>
        <taxon>Chromobacteriaceae</taxon>
        <taxon>Chromobacterium</taxon>
    </lineage>
</organism>
<reference evidence="1 2" key="1">
    <citation type="submission" date="2018-01" db="EMBL/GenBank/DDBJ databases">
        <title>Genomic Sequence of Chromobacterium MWU13-2610 from wild cranberry bogs within the Cape Cod National Seashore.</title>
        <authorList>
            <person name="O'Hara-Hanley K."/>
            <person name="Soby S."/>
            <person name="Harrison A."/>
        </authorList>
    </citation>
    <scope>NUCLEOTIDE SEQUENCE [LARGE SCALE GENOMIC DNA]</scope>
    <source>
        <strain evidence="1 2">MWU13-2610</strain>
    </source>
</reference>
<keyword evidence="2" id="KW-1185">Reference proteome</keyword>
<gene>
    <name evidence="1" type="ORF">C2134_08990</name>
</gene>
<dbReference type="AlphaFoldDB" id="A0A2K4MPI4"/>
<name>A0A2K4MPI4_9NEIS</name>
<dbReference type="EMBL" id="PPTF01000030">
    <property type="protein sequence ID" value="POA98983.1"/>
    <property type="molecule type" value="Genomic_DNA"/>
</dbReference>
<dbReference type="InterPro" id="IPR029044">
    <property type="entry name" value="Nucleotide-diphossugar_trans"/>
</dbReference>
<sequence>MKLLHIVYLSHGGKKYHDQTRFSILTLLHLLLLQQRSDIRIVVYTDDPAAVPVHELILVKPLTVGPLREFRGEFDYVHRIKLMVMQQACRELGTALMYVDCDTRWLSLPDKVFDALRAGGTCCMHVREGELSDAFFPAYRAAVQQYQEALARRGVSQLDPLEMWNSGVIGTPAGADDFYASALAVSDYLLPRLSPRNWTEQFALSLAACSRYAMMELGAPLHHYWNYSYEAPIYLNELFGAMDAGWPVARQAEYCFRVEWDEQRLKQLQAAPEHKQQRRRNKWRGSIAKRKIDLRVLLARLSGRLTSR</sequence>
<dbReference type="Proteomes" id="UP000236416">
    <property type="component" value="Unassembled WGS sequence"/>
</dbReference>
<evidence type="ECO:0000313" key="2">
    <source>
        <dbReference type="Proteomes" id="UP000236416"/>
    </source>
</evidence>
<evidence type="ECO:0008006" key="3">
    <source>
        <dbReference type="Google" id="ProtNLM"/>
    </source>
</evidence>
<proteinExistence type="predicted"/>
<accession>A0A2K4MPI4</accession>